<evidence type="ECO:0000256" key="1">
    <source>
        <dbReference type="ARBA" id="ARBA00022908"/>
    </source>
</evidence>
<dbReference type="GO" id="GO:0015074">
    <property type="term" value="P:DNA integration"/>
    <property type="evidence" value="ECO:0007669"/>
    <property type="project" value="UniProtKB-KW"/>
</dbReference>
<dbReference type="PROSITE" id="PS51898">
    <property type="entry name" value="TYR_RECOMBINASE"/>
    <property type="match status" value="1"/>
</dbReference>
<dbReference type="EMBL" id="QCZG01000012">
    <property type="protein sequence ID" value="PWA12078.1"/>
    <property type="molecule type" value="Genomic_DNA"/>
</dbReference>
<evidence type="ECO:0000259" key="6">
    <source>
        <dbReference type="PROSITE" id="PS51898"/>
    </source>
</evidence>
<dbReference type="InterPro" id="IPR013762">
    <property type="entry name" value="Integrase-like_cat_sf"/>
</dbReference>
<dbReference type="InterPro" id="IPR002104">
    <property type="entry name" value="Integrase_catalytic"/>
</dbReference>
<dbReference type="InterPro" id="IPR044068">
    <property type="entry name" value="CB"/>
</dbReference>
<dbReference type="GO" id="GO:0003677">
    <property type="term" value="F:DNA binding"/>
    <property type="evidence" value="ECO:0007669"/>
    <property type="project" value="UniProtKB-UniRule"/>
</dbReference>
<dbReference type="InterPro" id="IPR050090">
    <property type="entry name" value="Tyrosine_recombinase_XerCD"/>
</dbReference>
<evidence type="ECO:0000256" key="2">
    <source>
        <dbReference type="ARBA" id="ARBA00023125"/>
    </source>
</evidence>
<dbReference type="Gene3D" id="1.10.443.10">
    <property type="entry name" value="Intergrase catalytic core"/>
    <property type="match status" value="1"/>
</dbReference>
<protein>
    <submittedName>
        <fullName evidence="8">Site-specific integrase</fullName>
    </submittedName>
</protein>
<sequence>MAGSIEKRGKDSYRLIASGGRGPDGKRIKHTKTIKAPSDREARKELAKFVAEIQKGQYIEPSKLSLAEFAARWVRDYGEKNLSPTTLKRYREYLNSRILPAMGHLKLEQIKPLHLLEFYRNLQEDGIRKDGKKGGLSEQTILHHHRLISAILEAAVKWQLIALNPASRVQPPKVSKKEMKYYDEEQTLKLLAALEHAEPKYKVLVTLAIATGLRRGELLGLEWSHIDFERNTIEIKQSSLYVEGKGVITKTPKNKSSERMISAPDSVMALLREYKRIQNEERLKLGDIWQHSDRLFTTWDGKPMHPNTVNNWFPKFLRKNKLDPLPFHGLRHTAATLLIGKGVHVKTISNRLGHANISTTMDIYGHALQSSDQEAADKINDFFTPANEKREQA</sequence>
<evidence type="ECO:0000256" key="3">
    <source>
        <dbReference type="ARBA" id="ARBA00023172"/>
    </source>
</evidence>
<evidence type="ECO:0000313" key="8">
    <source>
        <dbReference type="EMBL" id="PWA12078.1"/>
    </source>
</evidence>
<evidence type="ECO:0000259" key="7">
    <source>
        <dbReference type="PROSITE" id="PS51900"/>
    </source>
</evidence>
<dbReference type="InterPro" id="IPR010998">
    <property type="entry name" value="Integrase_recombinase_N"/>
</dbReference>
<proteinExistence type="predicted"/>
<dbReference type="CDD" id="cd01189">
    <property type="entry name" value="INT_ICEBs1_C_like"/>
    <property type="match status" value="1"/>
</dbReference>
<feature type="region of interest" description="Disordered" evidence="5">
    <location>
        <begin position="1"/>
        <end position="30"/>
    </location>
</feature>
<dbReference type="SUPFAM" id="SSF56349">
    <property type="entry name" value="DNA breaking-rejoining enzymes"/>
    <property type="match status" value="1"/>
</dbReference>
<dbReference type="InterPro" id="IPR011010">
    <property type="entry name" value="DNA_brk_join_enz"/>
</dbReference>
<evidence type="ECO:0000313" key="9">
    <source>
        <dbReference type="Proteomes" id="UP000245998"/>
    </source>
</evidence>
<reference evidence="8 9" key="1">
    <citation type="submission" date="2018-04" db="EMBL/GenBank/DDBJ databases">
        <title>Camelliibacillus theae gen. nov., sp. nov., isolated from Pu'er tea.</title>
        <authorList>
            <person name="Niu L."/>
        </authorList>
    </citation>
    <scope>NUCLEOTIDE SEQUENCE [LARGE SCALE GENOMIC DNA]</scope>
    <source>
        <strain evidence="8 9">T8</strain>
    </source>
</reference>
<evidence type="ECO:0000256" key="4">
    <source>
        <dbReference type="PROSITE-ProRule" id="PRU01248"/>
    </source>
</evidence>
<accession>A0A2U1K548</accession>
<dbReference type="Gene3D" id="1.10.150.130">
    <property type="match status" value="1"/>
</dbReference>
<dbReference type="AlphaFoldDB" id="A0A2U1K548"/>
<feature type="domain" description="Core-binding (CB)" evidence="7">
    <location>
        <begin position="64"/>
        <end position="156"/>
    </location>
</feature>
<dbReference type="Proteomes" id="UP000245998">
    <property type="component" value="Unassembled WGS sequence"/>
</dbReference>
<evidence type="ECO:0000256" key="5">
    <source>
        <dbReference type="SAM" id="MobiDB-lite"/>
    </source>
</evidence>
<dbReference type="GO" id="GO:0006310">
    <property type="term" value="P:DNA recombination"/>
    <property type="evidence" value="ECO:0007669"/>
    <property type="project" value="UniProtKB-KW"/>
</dbReference>
<keyword evidence="3" id="KW-0233">DNA recombination</keyword>
<dbReference type="PANTHER" id="PTHR30349">
    <property type="entry name" value="PHAGE INTEGRASE-RELATED"/>
    <property type="match status" value="1"/>
</dbReference>
<dbReference type="PANTHER" id="PTHR30349:SF91">
    <property type="entry name" value="INTA PROTEIN"/>
    <property type="match status" value="1"/>
</dbReference>
<dbReference type="Pfam" id="PF14659">
    <property type="entry name" value="Phage_int_SAM_3"/>
    <property type="match status" value="1"/>
</dbReference>
<name>A0A2U1K548_9BACI</name>
<feature type="compositionally biased region" description="Basic and acidic residues" evidence="5">
    <location>
        <begin position="1"/>
        <end position="13"/>
    </location>
</feature>
<dbReference type="RefSeq" id="WP_116554271.1">
    <property type="nucleotide sequence ID" value="NZ_QCZG01000012.1"/>
</dbReference>
<dbReference type="Pfam" id="PF00589">
    <property type="entry name" value="Phage_integrase"/>
    <property type="match status" value="1"/>
</dbReference>
<keyword evidence="9" id="KW-1185">Reference proteome</keyword>
<keyword evidence="2 4" id="KW-0238">DNA-binding</keyword>
<feature type="domain" description="Tyr recombinase" evidence="6">
    <location>
        <begin position="177"/>
        <end position="377"/>
    </location>
</feature>
<dbReference type="OrthoDB" id="9803188at2"/>
<organism evidence="8 9">
    <name type="scientific">Pueribacillus theae</name>
    <dbReference type="NCBI Taxonomy" id="2171751"/>
    <lineage>
        <taxon>Bacteria</taxon>
        <taxon>Bacillati</taxon>
        <taxon>Bacillota</taxon>
        <taxon>Bacilli</taxon>
        <taxon>Bacillales</taxon>
        <taxon>Bacillaceae</taxon>
        <taxon>Pueribacillus</taxon>
    </lineage>
</organism>
<gene>
    <name evidence="8" type="ORF">DCC39_07455</name>
</gene>
<dbReference type="PROSITE" id="PS51900">
    <property type="entry name" value="CB"/>
    <property type="match status" value="1"/>
</dbReference>
<comment type="caution">
    <text evidence="8">The sequence shown here is derived from an EMBL/GenBank/DDBJ whole genome shotgun (WGS) entry which is preliminary data.</text>
</comment>
<keyword evidence="1" id="KW-0229">DNA integration</keyword>
<dbReference type="InterPro" id="IPR004107">
    <property type="entry name" value="Integrase_SAM-like_N"/>
</dbReference>